<evidence type="ECO:0000256" key="1">
    <source>
        <dbReference type="ARBA" id="ARBA00022723"/>
    </source>
</evidence>
<evidence type="ECO:0000313" key="6">
    <source>
        <dbReference type="Proteomes" id="UP000051952"/>
    </source>
</evidence>
<dbReference type="AlphaFoldDB" id="A0A0S4KJP8"/>
<keyword evidence="1" id="KW-0479">Metal-binding</keyword>
<keyword evidence="6" id="KW-1185">Reference proteome</keyword>
<evidence type="ECO:0000256" key="3">
    <source>
        <dbReference type="ARBA" id="ARBA00022833"/>
    </source>
</evidence>
<evidence type="ECO:0000259" key="4">
    <source>
        <dbReference type="PROSITE" id="PS01358"/>
    </source>
</evidence>
<protein>
    <recommendedName>
        <fullName evidence="4">RanBP2-type domain-containing protein</fullName>
    </recommendedName>
</protein>
<dbReference type="OrthoDB" id="239739at2759"/>
<dbReference type="SMART" id="SM00547">
    <property type="entry name" value="ZnF_RBZ"/>
    <property type="match status" value="3"/>
</dbReference>
<name>A0A0S4KJP8_BODSA</name>
<dbReference type="InterPro" id="IPR001876">
    <property type="entry name" value="Znf_RanBP2"/>
</dbReference>
<feature type="non-terminal residue" evidence="5">
    <location>
        <position position="914"/>
    </location>
</feature>
<evidence type="ECO:0000313" key="5">
    <source>
        <dbReference type="EMBL" id="CUI11154.1"/>
    </source>
</evidence>
<organism evidence="5 6">
    <name type="scientific">Bodo saltans</name>
    <name type="common">Flagellated protozoan</name>
    <dbReference type="NCBI Taxonomy" id="75058"/>
    <lineage>
        <taxon>Eukaryota</taxon>
        <taxon>Discoba</taxon>
        <taxon>Euglenozoa</taxon>
        <taxon>Kinetoplastea</taxon>
        <taxon>Metakinetoplastina</taxon>
        <taxon>Eubodonida</taxon>
        <taxon>Bodonidae</taxon>
        <taxon>Bodo</taxon>
    </lineage>
</organism>
<proteinExistence type="predicted"/>
<dbReference type="VEuPathDB" id="TriTrypDB:BSAL_50915"/>
<evidence type="ECO:0000256" key="2">
    <source>
        <dbReference type="ARBA" id="ARBA00022771"/>
    </source>
</evidence>
<dbReference type="PROSITE" id="PS01358">
    <property type="entry name" value="ZF_RANBP2_1"/>
    <property type="match status" value="1"/>
</dbReference>
<accession>A0A0S4KJP8</accession>
<dbReference type="EMBL" id="CYKH01000054">
    <property type="protein sequence ID" value="CUI11154.1"/>
    <property type="molecule type" value="Genomic_DNA"/>
</dbReference>
<keyword evidence="3" id="KW-0862">Zinc</keyword>
<gene>
    <name evidence="5" type="ORF">BSAL_50915</name>
</gene>
<reference evidence="6" key="1">
    <citation type="submission" date="2015-09" db="EMBL/GenBank/DDBJ databases">
        <authorList>
            <consortium name="Pathogen Informatics"/>
        </authorList>
    </citation>
    <scope>NUCLEOTIDE SEQUENCE [LARGE SCALE GENOMIC DNA]</scope>
    <source>
        <strain evidence="6">Lake Konstanz</strain>
    </source>
</reference>
<dbReference type="GO" id="GO:0008270">
    <property type="term" value="F:zinc ion binding"/>
    <property type="evidence" value="ECO:0007669"/>
    <property type="project" value="UniProtKB-KW"/>
</dbReference>
<dbReference type="Proteomes" id="UP000051952">
    <property type="component" value="Unassembled WGS sequence"/>
</dbReference>
<sequence length="914" mass="99938">MIDRRMIPPSSSDSLLLAYAAAECCNGEMVSLHLRSALTDVVGRRQRSDLAPFERIHQLLVLAKGVDSLRRDRESLSNASFITLKSQIDASSPTFVKALAIASRVTNILPRLNFASPTNNFEDWQMIFLRMGEYEKCAAQSASRPSFSSAASIVALGRGDDAAVAAVHLTARRKQWRSFESSDVLLLHELSRHFGLRGSAVQTSRFLKNCSVFYTPSLMMGRIVEATISGVCDRAFRIATTAARGEPVELSAPSLILQIALSFVGSDLNKDALLSLIDGIARLKSPVTVALVAKIIRAIESSDCFAISCSNEPIHFRRHAYKSLCETSPDLGRHFLMSWEATERELTSTSLATEHWSCLSCGKSNNVRYSFCSCSAIQYGLTTCEHCNFAQDQRNKNCLVCSRSLDVGTAPPQALKNWRCNNCFATNHAFQLYQCGRCNSPSDLCVSLHNNQATCPPSCGCPSSDVMRPVSQQPFCTRCGHRESWFSNHASHFTWFCGTCVAYHSWTDAVCPTFGNTERAQYTPCRRWEDTVVCPSCNFALSSPFVVACHNCGDDIRAVGAHDHNERIGAMPGSRHGVALACNSCTHVNFNARASDQCEKCSTRLHDAELTSTRSCQCPNCGYSTNEGLGVFCERCGELALTLDDDRHTQYFERCGWMNVVPSFASLGTGGKTPLIASAVLEKFTQVCRALDTCPPAVAKRIDAHLQTIRAHHLQQHDIASRRVISLCLQILDVIFATNTPPPPGIGDHRRCGECGGSHPSSTCAFTKRPWVCQTCEAPQLNNGLSRYWCPNCYEMRPEIAALVPDEAWSCIECGKLNLDLEVFCVGCGCNRDCELTGASTRIPLIPSQCNACSITYLEAVCPRCGEDPSSEVTGSTSDPAVDMDDGDAVGVRMGHASSHDVPQVRAIPLSALP</sequence>
<keyword evidence="2" id="KW-0863">Zinc-finger</keyword>
<feature type="domain" description="RanBP2-type" evidence="4">
    <location>
        <begin position="809"/>
        <end position="828"/>
    </location>
</feature>